<evidence type="ECO:0000256" key="6">
    <source>
        <dbReference type="SAM" id="Phobius"/>
    </source>
</evidence>
<dbReference type="PANTHER" id="PTHR43702">
    <property type="entry name" value="L-FUCOSE-PROTON SYMPORTER"/>
    <property type="match status" value="1"/>
</dbReference>
<feature type="transmembrane region" description="Helical" evidence="6">
    <location>
        <begin position="241"/>
        <end position="263"/>
    </location>
</feature>
<organism evidence="7 8">
    <name type="scientific">Nonlabens tegetincola</name>
    <dbReference type="NCBI Taxonomy" id="323273"/>
    <lineage>
        <taxon>Bacteria</taxon>
        <taxon>Pseudomonadati</taxon>
        <taxon>Bacteroidota</taxon>
        <taxon>Flavobacteriia</taxon>
        <taxon>Flavobacteriales</taxon>
        <taxon>Flavobacteriaceae</taxon>
        <taxon>Nonlabens</taxon>
    </lineage>
</organism>
<proteinExistence type="predicted"/>
<dbReference type="STRING" id="319236.BST91_04480"/>
<comment type="caution">
    <text evidence="7">The sequence shown here is derived from an EMBL/GenBank/DDBJ whole genome shotgun (WGS) entry which is preliminary data.</text>
</comment>
<dbReference type="Proteomes" id="UP000029221">
    <property type="component" value="Unassembled WGS sequence"/>
</dbReference>
<dbReference type="AlphaFoldDB" id="A0A090QNQ1"/>
<dbReference type="Gene3D" id="1.20.1250.20">
    <property type="entry name" value="MFS general substrate transporter like domains"/>
    <property type="match status" value="2"/>
</dbReference>
<keyword evidence="3 6" id="KW-0812">Transmembrane</keyword>
<dbReference type="InterPro" id="IPR011701">
    <property type="entry name" value="MFS"/>
</dbReference>
<dbReference type="GO" id="GO:0022857">
    <property type="term" value="F:transmembrane transporter activity"/>
    <property type="evidence" value="ECO:0007669"/>
    <property type="project" value="InterPro"/>
</dbReference>
<evidence type="ECO:0000256" key="1">
    <source>
        <dbReference type="ARBA" id="ARBA00004429"/>
    </source>
</evidence>
<gene>
    <name evidence="7" type="ORF">JCM19294_637</name>
</gene>
<comment type="subcellular location">
    <subcellularLocation>
        <location evidence="1">Cell inner membrane</location>
        <topology evidence="1">Multi-pass membrane protein</topology>
    </subcellularLocation>
</comment>
<evidence type="ECO:0000256" key="5">
    <source>
        <dbReference type="ARBA" id="ARBA00023136"/>
    </source>
</evidence>
<feature type="transmembrane region" description="Helical" evidence="6">
    <location>
        <begin position="216"/>
        <end position="235"/>
    </location>
</feature>
<name>A0A090QNQ1_9FLAO</name>
<feature type="transmembrane region" description="Helical" evidence="6">
    <location>
        <begin position="124"/>
        <end position="147"/>
    </location>
</feature>
<feature type="transmembrane region" description="Helical" evidence="6">
    <location>
        <begin position="185"/>
        <end position="204"/>
    </location>
</feature>
<feature type="transmembrane region" description="Helical" evidence="6">
    <location>
        <begin position="275"/>
        <end position="295"/>
    </location>
</feature>
<keyword evidence="7" id="KW-0813">Transport</keyword>
<keyword evidence="4 6" id="KW-1133">Transmembrane helix</keyword>
<dbReference type="eggNOG" id="COG0738">
    <property type="taxonomic scope" value="Bacteria"/>
</dbReference>
<evidence type="ECO:0000313" key="8">
    <source>
        <dbReference type="Proteomes" id="UP000029221"/>
    </source>
</evidence>
<dbReference type="GO" id="GO:0005886">
    <property type="term" value="C:plasma membrane"/>
    <property type="evidence" value="ECO:0007669"/>
    <property type="project" value="UniProtKB-SubCell"/>
</dbReference>
<feature type="transmembrane region" description="Helical" evidence="6">
    <location>
        <begin position="84"/>
        <end position="103"/>
    </location>
</feature>
<keyword evidence="5 6" id="KW-0472">Membrane</keyword>
<keyword evidence="8" id="KW-1185">Reference proteome</keyword>
<dbReference type="PANTHER" id="PTHR43702:SF3">
    <property type="entry name" value="PROTEIN TSGA"/>
    <property type="match status" value="1"/>
</dbReference>
<evidence type="ECO:0000256" key="2">
    <source>
        <dbReference type="ARBA" id="ARBA00022475"/>
    </source>
</evidence>
<dbReference type="InterPro" id="IPR036259">
    <property type="entry name" value="MFS_trans_sf"/>
</dbReference>
<protein>
    <submittedName>
        <fullName evidence="7">Predicted glucose transporter</fullName>
    </submittedName>
</protein>
<feature type="transmembrane region" description="Helical" evidence="6">
    <location>
        <begin position="301"/>
        <end position="320"/>
    </location>
</feature>
<accession>A0A090QNQ1</accession>
<keyword evidence="2" id="KW-1003">Cell membrane</keyword>
<reference evidence="7" key="1">
    <citation type="journal article" date="2014" name="Genome Announc.">
        <title>Draft Genome Sequences of Marine Flavobacterium Nonlabens Strains NR17, NR24, NR27, NR32, NR33, and Ara13.</title>
        <authorList>
            <person name="Nakanishi M."/>
            <person name="Meirelles P."/>
            <person name="Suzuki R."/>
            <person name="Takatani N."/>
            <person name="Mino S."/>
            <person name="Suda W."/>
            <person name="Oshima K."/>
            <person name="Hattori M."/>
            <person name="Ohkuma M."/>
            <person name="Hosokawa M."/>
            <person name="Miyashita K."/>
            <person name="Thompson F.L."/>
            <person name="Niwa A."/>
            <person name="Sawabe T."/>
            <person name="Sawabe T."/>
        </authorList>
    </citation>
    <scope>NUCLEOTIDE SEQUENCE [LARGE SCALE GENOMIC DNA]</scope>
    <source>
        <strain evidence="7">JCM 19294</strain>
    </source>
</reference>
<evidence type="ECO:0000256" key="3">
    <source>
        <dbReference type="ARBA" id="ARBA00022692"/>
    </source>
</evidence>
<evidence type="ECO:0000313" key="7">
    <source>
        <dbReference type="EMBL" id="GAK97131.1"/>
    </source>
</evidence>
<dbReference type="InterPro" id="IPR050375">
    <property type="entry name" value="MFS_TsgA-like"/>
</dbReference>
<dbReference type="EMBL" id="BBML01000004">
    <property type="protein sequence ID" value="GAK97131.1"/>
    <property type="molecule type" value="Genomic_DNA"/>
</dbReference>
<sequence length="324" mass="34813">MLAAGITFLQVAANPYVAVLGPEKGASSRLNLAQAFNSLGTAIAPIAGAAFLLSDTILSSKEIDALSNVAKEEYYLREATAVQGPFLLVAGFIFLLVIGFIFIKLPAVNEEKKGTYSQLLSKPIIWLGAVGIFVYVGAEVALGSYLVNYFIENDLPVHIQNSSFMKTIASTILGKNDLALVDAKAVVGAFVFFYWTGAMIGRFIGSFLTRIWRPHYVLIGFATSAVIMILLSIVTDGLWSMWTILLVGLFNSIMFPTIFSLSLEGLGDLKAKASGILCTAIAGGAIIPICFGALIDFSGFNLALLLPICCYLYIVVFGFIRKTT</sequence>
<keyword evidence="7" id="KW-0762">Sugar transport</keyword>
<dbReference type="Pfam" id="PF07690">
    <property type="entry name" value="MFS_1"/>
    <property type="match status" value="1"/>
</dbReference>
<dbReference type="SUPFAM" id="SSF103473">
    <property type="entry name" value="MFS general substrate transporter"/>
    <property type="match status" value="1"/>
</dbReference>
<evidence type="ECO:0000256" key="4">
    <source>
        <dbReference type="ARBA" id="ARBA00022989"/>
    </source>
</evidence>